<dbReference type="PANTHER" id="PTHR30363:SF44">
    <property type="entry name" value="AGA OPERON TRANSCRIPTIONAL REPRESSOR-RELATED"/>
    <property type="match status" value="1"/>
</dbReference>
<dbReference type="InterPro" id="IPR018356">
    <property type="entry name" value="Tscrpt_reg_HTH_DeoR_CS"/>
</dbReference>
<dbReference type="AlphaFoldDB" id="A0A419WRG5"/>
<dbReference type="InterPro" id="IPR050313">
    <property type="entry name" value="Carb_Metab_HTH_regulators"/>
</dbReference>
<dbReference type="GO" id="GO:0003700">
    <property type="term" value="F:DNA-binding transcription factor activity"/>
    <property type="evidence" value="ECO:0007669"/>
    <property type="project" value="InterPro"/>
</dbReference>
<dbReference type="InterPro" id="IPR011991">
    <property type="entry name" value="ArsR-like_HTH"/>
</dbReference>
<name>A0A419WRG5_9EURY</name>
<evidence type="ECO:0000313" key="5">
    <source>
        <dbReference type="EMBL" id="RKD98017.1"/>
    </source>
</evidence>
<keyword evidence="3" id="KW-0804">Transcription</keyword>
<comment type="caution">
    <text evidence="5">The sequence shown here is derived from an EMBL/GenBank/DDBJ whole genome shotgun (WGS) entry which is preliminary data.</text>
</comment>
<dbReference type="PROSITE" id="PS00894">
    <property type="entry name" value="HTH_DEOR_1"/>
    <property type="match status" value="1"/>
</dbReference>
<dbReference type="InterPro" id="IPR001034">
    <property type="entry name" value="DeoR_HTH"/>
</dbReference>
<gene>
    <name evidence="5" type="ORF">ATJ93_1017</name>
</gene>
<protein>
    <submittedName>
        <fullName evidence="5">DeoR family transcriptional regulator</fullName>
    </submittedName>
</protein>
<accession>A0A419WRG5</accession>
<dbReference type="SMART" id="SM00420">
    <property type="entry name" value="HTH_DEOR"/>
    <property type="match status" value="1"/>
</dbReference>
<evidence type="ECO:0000256" key="3">
    <source>
        <dbReference type="ARBA" id="ARBA00023163"/>
    </source>
</evidence>
<dbReference type="InterPro" id="IPR037171">
    <property type="entry name" value="NagB/RpiA_transferase-like"/>
</dbReference>
<dbReference type="Pfam" id="PF08220">
    <property type="entry name" value="HTH_DeoR"/>
    <property type="match status" value="1"/>
</dbReference>
<dbReference type="PROSITE" id="PS51000">
    <property type="entry name" value="HTH_DEOR_2"/>
    <property type="match status" value="1"/>
</dbReference>
<dbReference type="CDD" id="cd00090">
    <property type="entry name" value="HTH_ARSR"/>
    <property type="match status" value="1"/>
</dbReference>
<dbReference type="RefSeq" id="WP_120243486.1">
    <property type="nucleotide sequence ID" value="NZ_RAPO01000001.1"/>
</dbReference>
<reference evidence="5 6" key="1">
    <citation type="submission" date="2018-09" db="EMBL/GenBank/DDBJ databases">
        <title>Genomic Encyclopedia of Archaeal and Bacterial Type Strains, Phase II (KMG-II): from individual species to whole genera.</title>
        <authorList>
            <person name="Goeker M."/>
        </authorList>
    </citation>
    <scope>NUCLEOTIDE SEQUENCE [LARGE SCALE GENOMIC DNA]</scope>
    <source>
        <strain evidence="5 6">DSM 13151</strain>
    </source>
</reference>
<evidence type="ECO:0000256" key="1">
    <source>
        <dbReference type="ARBA" id="ARBA00023015"/>
    </source>
</evidence>
<dbReference type="NCBIfam" id="NF041397">
    <property type="entry name" value="TranRegGlpR_Halo"/>
    <property type="match status" value="1"/>
</dbReference>
<dbReference type="InterPro" id="IPR036390">
    <property type="entry name" value="WH_DNA-bd_sf"/>
</dbReference>
<keyword evidence="2" id="KW-0238">DNA-binding</keyword>
<dbReference type="OrthoDB" id="174736at2157"/>
<dbReference type="InterPro" id="IPR014036">
    <property type="entry name" value="DeoR-like_C"/>
</dbReference>
<sequence>MLPKQRKREIVDVVSEENGQTVTELADALGVSEATIRRDLQDLEDEGLIERSHGGAIPASSVAEERTYSQKQVQNLEAKQAIGNRAAEEIRRGQVVFFDSGTTTMEVAKAAPDTEFIAATNSPLIAMELGERGDVKLTGGTLREQTWALVGPTGEEFLERTNFDVVFLGTNAIHPEAGLTTPNEDEARMKSLMVEKSQRVVLVSDGSKLDQRSFVNFADLEDVDVFVTEATLTDEQREPFEAAGVDVVDGVGE</sequence>
<evidence type="ECO:0000313" key="6">
    <source>
        <dbReference type="Proteomes" id="UP000283805"/>
    </source>
</evidence>
<dbReference type="SMART" id="SM01134">
    <property type="entry name" value="DeoRC"/>
    <property type="match status" value="1"/>
</dbReference>
<evidence type="ECO:0000256" key="2">
    <source>
        <dbReference type="ARBA" id="ARBA00023125"/>
    </source>
</evidence>
<dbReference type="InterPro" id="IPR036388">
    <property type="entry name" value="WH-like_DNA-bd_sf"/>
</dbReference>
<dbReference type="Gene3D" id="3.40.50.1360">
    <property type="match status" value="1"/>
</dbReference>
<dbReference type="EMBL" id="RAPO01000001">
    <property type="protein sequence ID" value="RKD98017.1"/>
    <property type="molecule type" value="Genomic_DNA"/>
</dbReference>
<feature type="domain" description="HTH deoR-type" evidence="4">
    <location>
        <begin position="3"/>
        <end position="58"/>
    </location>
</feature>
<dbReference type="Pfam" id="PF00455">
    <property type="entry name" value="DeoRC"/>
    <property type="match status" value="1"/>
</dbReference>
<dbReference type="SUPFAM" id="SSF100950">
    <property type="entry name" value="NagB/RpiA/CoA transferase-like"/>
    <property type="match status" value="1"/>
</dbReference>
<organism evidence="5 6">
    <name type="scientific">Halopiger aswanensis</name>
    <dbReference type="NCBI Taxonomy" id="148449"/>
    <lineage>
        <taxon>Archaea</taxon>
        <taxon>Methanobacteriati</taxon>
        <taxon>Methanobacteriota</taxon>
        <taxon>Stenosarchaea group</taxon>
        <taxon>Halobacteria</taxon>
        <taxon>Halobacteriales</taxon>
        <taxon>Natrialbaceae</taxon>
        <taxon>Halopiger</taxon>
    </lineage>
</organism>
<dbReference type="PRINTS" id="PR00037">
    <property type="entry name" value="HTHLACR"/>
</dbReference>
<dbReference type="Gene3D" id="1.10.10.10">
    <property type="entry name" value="Winged helix-like DNA-binding domain superfamily/Winged helix DNA-binding domain"/>
    <property type="match status" value="1"/>
</dbReference>
<dbReference type="GO" id="GO:0003677">
    <property type="term" value="F:DNA binding"/>
    <property type="evidence" value="ECO:0007669"/>
    <property type="project" value="UniProtKB-KW"/>
</dbReference>
<dbReference type="PANTHER" id="PTHR30363">
    <property type="entry name" value="HTH-TYPE TRANSCRIPTIONAL REGULATOR SRLR-RELATED"/>
    <property type="match status" value="1"/>
</dbReference>
<proteinExistence type="predicted"/>
<keyword evidence="1" id="KW-0805">Transcription regulation</keyword>
<dbReference type="SUPFAM" id="SSF46785">
    <property type="entry name" value="Winged helix' DNA-binding domain"/>
    <property type="match status" value="1"/>
</dbReference>
<dbReference type="Proteomes" id="UP000283805">
    <property type="component" value="Unassembled WGS sequence"/>
</dbReference>
<evidence type="ECO:0000259" key="4">
    <source>
        <dbReference type="PROSITE" id="PS51000"/>
    </source>
</evidence>
<keyword evidence="6" id="KW-1185">Reference proteome</keyword>
<dbReference type="InterPro" id="IPR053563">
    <property type="entry name" value="Glycerol_resp_trans_regulator"/>
</dbReference>